<protein>
    <submittedName>
        <fullName evidence="2">Uncharacterized protein</fullName>
    </submittedName>
</protein>
<comment type="caution">
    <text evidence="2">The sequence shown here is derived from an EMBL/GenBank/DDBJ whole genome shotgun (WGS) entry which is preliminary data.</text>
</comment>
<keyword evidence="1" id="KW-0472">Membrane</keyword>
<accession>A0A2T0B4S6</accession>
<sequence length="77" mass="9473">MSNKYLYLIELFICFLRCFFILLVLGDFLPKILDFILYRYMGEINIYDNSVLVYNMVNINKKILYNYIYIFNEFIKL</sequence>
<keyword evidence="3" id="KW-1185">Reference proteome</keyword>
<proteinExistence type="predicted"/>
<dbReference type="AlphaFoldDB" id="A0A2T0B4S6"/>
<keyword evidence="1" id="KW-1133">Transmembrane helix</keyword>
<reference evidence="2 3" key="1">
    <citation type="submission" date="2018-03" db="EMBL/GenBank/DDBJ databases">
        <title>Genome sequence of Clostridium liquoris DSM 100320.</title>
        <authorList>
            <person name="Poehlein A."/>
            <person name="Daniel R."/>
        </authorList>
    </citation>
    <scope>NUCLEOTIDE SEQUENCE [LARGE SCALE GENOMIC DNA]</scope>
    <source>
        <strain evidence="2 3">DSM 100320</strain>
    </source>
</reference>
<dbReference type="EMBL" id="PVXO01000036">
    <property type="protein sequence ID" value="PRR78813.1"/>
    <property type="molecule type" value="Genomic_DNA"/>
</dbReference>
<dbReference type="RefSeq" id="WP_106063510.1">
    <property type="nucleotide sequence ID" value="NZ_PVXO01000036.1"/>
</dbReference>
<feature type="transmembrane region" description="Helical" evidence="1">
    <location>
        <begin position="6"/>
        <end position="29"/>
    </location>
</feature>
<evidence type="ECO:0000313" key="2">
    <source>
        <dbReference type="EMBL" id="PRR78813.1"/>
    </source>
</evidence>
<name>A0A2T0B4S6_9CLOT</name>
<gene>
    <name evidence="2" type="ORF">CLLI_13950</name>
</gene>
<keyword evidence="1" id="KW-0812">Transmembrane</keyword>
<dbReference type="Proteomes" id="UP000239706">
    <property type="component" value="Unassembled WGS sequence"/>
</dbReference>
<organism evidence="2 3">
    <name type="scientific">Clostridium liquoris</name>
    <dbReference type="NCBI Taxonomy" id="1289519"/>
    <lineage>
        <taxon>Bacteria</taxon>
        <taxon>Bacillati</taxon>
        <taxon>Bacillota</taxon>
        <taxon>Clostridia</taxon>
        <taxon>Eubacteriales</taxon>
        <taxon>Clostridiaceae</taxon>
        <taxon>Clostridium</taxon>
    </lineage>
</organism>
<evidence type="ECO:0000313" key="3">
    <source>
        <dbReference type="Proteomes" id="UP000239706"/>
    </source>
</evidence>
<evidence type="ECO:0000256" key="1">
    <source>
        <dbReference type="SAM" id="Phobius"/>
    </source>
</evidence>